<dbReference type="RefSeq" id="XP_029230256.1">
    <property type="nucleotide sequence ID" value="XM_029369686.1"/>
</dbReference>
<name>A0A3R7NUL0_9TRYP</name>
<dbReference type="OrthoDB" id="245959at2759"/>
<dbReference type="GeneID" id="40316374"/>
<evidence type="ECO:0000313" key="3">
    <source>
        <dbReference type="Proteomes" id="UP000284403"/>
    </source>
</evidence>
<organism evidence="2 3">
    <name type="scientific">Trypanosoma conorhini</name>
    <dbReference type="NCBI Taxonomy" id="83891"/>
    <lineage>
        <taxon>Eukaryota</taxon>
        <taxon>Discoba</taxon>
        <taxon>Euglenozoa</taxon>
        <taxon>Kinetoplastea</taxon>
        <taxon>Metakinetoplastina</taxon>
        <taxon>Trypanosomatida</taxon>
        <taxon>Trypanosomatidae</taxon>
        <taxon>Trypanosoma</taxon>
    </lineage>
</organism>
<keyword evidence="1" id="KW-1133">Transmembrane helix</keyword>
<feature type="transmembrane region" description="Helical" evidence="1">
    <location>
        <begin position="82"/>
        <end position="102"/>
    </location>
</feature>
<protein>
    <submittedName>
        <fullName evidence="2">Uncharacterized protein</fullName>
    </submittedName>
</protein>
<dbReference type="EMBL" id="MKKU01000112">
    <property type="protein sequence ID" value="RNF23790.1"/>
    <property type="molecule type" value="Genomic_DNA"/>
</dbReference>
<gene>
    <name evidence="2" type="ORF">Tco025E_02763</name>
</gene>
<sequence length="123" mass="14054">MPKEDLNELLNVPVPTHRIVSDRDRRTGKATALRSRMHPIPVTGYDDRPTEVARRSRRQQLRAEIIEELEGNKPHRRSHVTFFQVLFVLLVVGLAWAVSVYAPDFAPLRRLLGGWWHPSGNGG</sequence>
<dbReference type="Proteomes" id="UP000284403">
    <property type="component" value="Unassembled WGS sequence"/>
</dbReference>
<evidence type="ECO:0000313" key="2">
    <source>
        <dbReference type="EMBL" id="RNF23790.1"/>
    </source>
</evidence>
<proteinExistence type="predicted"/>
<reference evidence="2 3" key="1">
    <citation type="journal article" date="2018" name="BMC Genomics">
        <title>Genomic comparison of Trypanosoma conorhini and Trypanosoma rangeli to Trypanosoma cruzi strains of high and low virulence.</title>
        <authorList>
            <person name="Bradwell K.R."/>
            <person name="Koparde V.N."/>
            <person name="Matveyev A.V."/>
            <person name="Serrano M.G."/>
            <person name="Alves J.M."/>
            <person name="Parikh H."/>
            <person name="Huang B."/>
            <person name="Lee V."/>
            <person name="Espinosa-Alvarez O."/>
            <person name="Ortiz P.A."/>
            <person name="Costa-Martins A.G."/>
            <person name="Teixeira M.M."/>
            <person name="Buck G.A."/>
        </authorList>
    </citation>
    <scope>NUCLEOTIDE SEQUENCE [LARGE SCALE GENOMIC DNA]</scope>
    <source>
        <strain evidence="2 3">025E</strain>
    </source>
</reference>
<evidence type="ECO:0000256" key="1">
    <source>
        <dbReference type="SAM" id="Phobius"/>
    </source>
</evidence>
<keyword evidence="1" id="KW-0812">Transmembrane</keyword>
<keyword evidence="1" id="KW-0472">Membrane</keyword>
<comment type="caution">
    <text evidence="2">The sequence shown here is derived from an EMBL/GenBank/DDBJ whole genome shotgun (WGS) entry which is preliminary data.</text>
</comment>
<dbReference type="AlphaFoldDB" id="A0A3R7NUL0"/>
<accession>A0A3R7NUL0</accession>
<keyword evidence="3" id="KW-1185">Reference proteome</keyword>